<feature type="domain" description="Metallo-beta-lactamase" evidence="2">
    <location>
        <begin position="44"/>
        <end position="221"/>
    </location>
</feature>
<dbReference type="Gene3D" id="1.10.10.10">
    <property type="entry name" value="Winged helix-like DNA-binding domain superfamily/Winged helix DNA-binding domain"/>
    <property type="match status" value="1"/>
</dbReference>
<dbReference type="SUPFAM" id="SSF56281">
    <property type="entry name" value="Metallo-hydrolase/oxidoreductase"/>
    <property type="match status" value="1"/>
</dbReference>
<dbReference type="SMART" id="SM00849">
    <property type="entry name" value="Lactamase_B"/>
    <property type="match status" value="1"/>
</dbReference>
<dbReference type="Gene3D" id="3.60.15.10">
    <property type="entry name" value="Ribonuclease Z/Hydroxyacylglutathione hydrolase-like"/>
    <property type="match status" value="1"/>
</dbReference>
<proteinExistence type="predicted"/>
<evidence type="ECO:0000313" key="4">
    <source>
        <dbReference type="Proteomes" id="UP001055167"/>
    </source>
</evidence>
<dbReference type="InterPro" id="IPR001279">
    <property type="entry name" value="Metallo-B-lactamas"/>
</dbReference>
<dbReference type="Proteomes" id="UP001055167">
    <property type="component" value="Unassembled WGS sequence"/>
</dbReference>
<feature type="region of interest" description="Disordered" evidence="1">
    <location>
        <begin position="1"/>
        <end position="24"/>
    </location>
</feature>
<dbReference type="Pfam" id="PF17778">
    <property type="entry name" value="WHD_BLACT"/>
    <property type="match status" value="1"/>
</dbReference>
<keyword evidence="4" id="KW-1185">Reference proteome</keyword>
<dbReference type="InterPro" id="IPR036866">
    <property type="entry name" value="RibonucZ/Hydroxyglut_hydro"/>
</dbReference>
<evidence type="ECO:0000313" key="3">
    <source>
        <dbReference type="EMBL" id="GJD48830.1"/>
    </source>
</evidence>
<evidence type="ECO:0000256" key="1">
    <source>
        <dbReference type="SAM" id="MobiDB-lite"/>
    </source>
</evidence>
<accession>A0ABQ4QVA5</accession>
<reference evidence="3" key="1">
    <citation type="journal article" date="2021" name="Front. Microbiol.">
        <title>Comprehensive Comparative Genomics and Phenotyping of Methylobacterium Species.</title>
        <authorList>
            <person name="Alessa O."/>
            <person name="Ogura Y."/>
            <person name="Fujitani Y."/>
            <person name="Takami H."/>
            <person name="Hayashi T."/>
            <person name="Sahin N."/>
            <person name="Tani A."/>
        </authorList>
    </citation>
    <scope>NUCLEOTIDE SEQUENCE</scope>
    <source>
        <strain evidence="3">KCTC 52305</strain>
    </source>
</reference>
<reference evidence="3" key="2">
    <citation type="submission" date="2021-08" db="EMBL/GenBank/DDBJ databases">
        <authorList>
            <person name="Tani A."/>
            <person name="Ola A."/>
            <person name="Ogura Y."/>
            <person name="Katsura K."/>
            <person name="Hayashi T."/>
        </authorList>
    </citation>
    <scope>NUCLEOTIDE SEQUENCE</scope>
    <source>
        <strain evidence="3">KCTC 52305</strain>
    </source>
</reference>
<dbReference type="EMBL" id="BPQH01000004">
    <property type="protein sequence ID" value="GJD48830.1"/>
    <property type="molecule type" value="Genomic_DNA"/>
</dbReference>
<evidence type="ECO:0000259" key="2">
    <source>
        <dbReference type="SMART" id="SM00849"/>
    </source>
</evidence>
<dbReference type="PANTHER" id="PTHR23131">
    <property type="entry name" value="ENDORIBONUCLEASE LACTB2"/>
    <property type="match status" value="1"/>
</dbReference>
<dbReference type="InterPro" id="IPR050662">
    <property type="entry name" value="Sec-metab_biosynth-thioest"/>
</dbReference>
<sequence length="308" mass="32209">MSESDTAEAAPVFAREAPPSGRTEAVTPLIRRLVCPNGGPFTQSGTCTYLVGHGRVAVIDPGPDHAAHQAALLSALDGETVAAILVTHTHRDHSPGARALRDATGAPIVGCGPHRPARAVRGDERTLLDAAGDGDHRPDRELREGDAVEGPGWTLTALATPGHTMNHLAFALAEEEALFSGDHVMAWSTSIVAPPDGAMGPYMASLEKLRGRPEGIYWPGHGGPVREPQRFVRGLAAHRRAREAAILERVALGDRTILAIVAAIYLGLDPALRGAAALSVFAHLEELVAGGRVATDGAPALASEYRPA</sequence>
<dbReference type="InterPro" id="IPR041516">
    <property type="entry name" value="LACTB2_WH"/>
</dbReference>
<dbReference type="CDD" id="cd16278">
    <property type="entry name" value="metallo-hydrolase-like_MBL-fold"/>
    <property type="match status" value="1"/>
</dbReference>
<dbReference type="GO" id="GO:0016787">
    <property type="term" value="F:hydrolase activity"/>
    <property type="evidence" value="ECO:0007669"/>
    <property type="project" value="UniProtKB-KW"/>
</dbReference>
<dbReference type="PANTHER" id="PTHR23131:SF0">
    <property type="entry name" value="ENDORIBONUCLEASE LACTB2"/>
    <property type="match status" value="1"/>
</dbReference>
<name>A0ABQ4QVA5_9HYPH</name>
<protein>
    <submittedName>
        <fullName evidence="3">Hydroxyacylglutathione hydrolase</fullName>
    </submittedName>
</protein>
<comment type="caution">
    <text evidence="3">The sequence shown here is derived from an EMBL/GenBank/DDBJ whole genome shotgun (WGS) entry which is preliminary data.</text>
</comment>
<keyword evidence="3" id="KW-0378">Hydrolase</keyword>
<dbReference type="Pfam" id="PF00753">
    <property type="entry name" value="Lactamase_B"/>
    <property type="match status" value="1"/>
</dbReference>
<dbReference type="RefSeq" id="WP_128560124.1">
    <property type="nucleotide sequence ID" value="NZ_BPQH01000004.1"/>
</dbReference>
<gene>
    <name evidence="3" type="primary">gloB_1</name>
    <name evidence="3" type="ORF">OPKNFCMD_1556</name>
</gene>
<dbReference type="InterPro" id="IPR036388">
    <property type="entry name" value="WH-like_DNA-bd_sf"/>
</dbReference>
<organism evidence="3 4">
    <name type="scientific">Methylobacterium crusticola</name>
    <dbReference type="NCBI Taxonomy" id="1697972"/>
    <lineage>
        <taxon>Bacteria</taxon>
        <taxon>Pseudomonadati</taxon>
        <taxon>Pseudomonadota</taxon>
        <taxon>Alphaproteobacteria</taxon>
        <taxon>Hyphomicrobiales</taxon>
        <taxon>Methylobacteriaceae</taxon>
        <taxon>Methylobacterium</taxon>
    </lineage>
</organism>